<reference evidence="2" key="1">
    <citation type="submission" date="2021-03" db="EMBL/GenBank/DDBJ databases">
        <title>Fibrella sp. HMF5335 genome sequencing and assembly.</title>
        <authorList>
            <person name="Kang H."/>
            <person name="Kim H."/>
            <person name="Bae S."/>
            <person name="Joh K."/>
        </authorList>
    </citation>
    <scope>NUCLEOTIDE SEQUENCE</scope>
    <source>
        <strain evidence="2">HMF5335</strain>
    </source>
</reference>
<dbReference type="EMBL" id="JAFMYV010000010">
    <property type="protein sequence ID" value="MBO0938623.1"/>
    <property type="molecule type" value="Genomic_DNA"/>
</dbReference>
<dbReference type="Proteomes" id="UP000664034">
    <property type="component" value="Unassembled WGS sequence"/>
</dbReference>
<sequence>MKTCMLYLANILLCFALFTNAPAQSTSAQPGQPNQPAEIPPPLPASAERVSFSLKNTTGRHCMFRAYGPGIAYGFTMNRNEAVPKNWPVGTKLYFSSDGETNDSYILTVTANDAGKTVYTERVKPVNPNMVSFRLRNNSLLPRKVALISYEPNQTGNSTHIFMMGPYGYSGQNFPTGTKLYLADNAQVDIVMSGKRLDNGKPFLTVTKEDAGKTFNIAD</sequence>
<comment type="caution">
    <text evidence="2">The sequence shown here is derived from an EMBL/GenBank/DDBJ whole genome shotgun (WGS) entry which is preliminary data.</text>
</comment>
<keyword evidence="1" id="KW-0732">Signal</keyword>
<evidence type="ECO:0000256" key="1">
    <source>
        <dbReference type="SAM" id="SignalP"/>
    </source>
</evidence>
<feature type="chain" id="PRO_5037437489" evidence="1">
    <location>
        <begin position="24"/>
        <end position="219"/>
    </location>
</feature>
<proteinExistence type="predicted"/>
<organism evidence="2 3">
    <name type="scientific">Fibrella rubiginis</name>
    <dbReference type="NCBI Taxonomy" id="2817060"/>
    <lineage>
        <taxon>Bacteria</taxon>
        <taxon>Pseudomonadati</taxon>
        <taxon>Bacteroidota</taxon>
        <taxon>Cytophagia</taxon>
        <taxon>Cytophagales</taxon>
        <taxon>Spirosomataceae</taxon>
        <taxon>Fibrella</taxon>
    </lineage>
</organism>
<accession>A0A939GIV4</accession>
<feature type="signal peptide" evidence="1">
    <location>
        <begin position="1"/>
        <end position="23"/>
    </location>
</feature>
<protein>
    <submittedName>
        <fullName evidence="2">Uncharacterized protein</fullName>
    </submittedName>
</protein>
<keyword evidence="3" id="KW-1185">Reference proteome</keyword>
<name>A0A939GIV4_9BACT</name>
<evidence type="ECO:0000313" key="2">
    <source>
        <dbReference type="EMBL" id="MBO0938623.1"/>
    </source>
</evidence>
<dbReference type="RefSeq" id="WP_207366157.1">
    <property type="nucleotide sequence ID" value="NZ_JAFMYV010000010.1"/>
</dbReference>
<evidence type="ECO:0000313" key="3">
    <source>
        <dbReference type="Proteomes" id="UP000664034"/>
    </source>
</evidence>
<dbReference type="AlphaFoldDB" id="A0A939GIV4"/>
<gene>
    <name evidence="2" type="ORF">J2I47_18875</name>
</gene>